<dbReference type="Pfam" id="PF01047">
    <property type="entry name" value="MarR"/>
    <property type="match status" value="1"/>
</dbReference>
<protein>
    <submittedName>
        <fullName evidence="5">MarR family transcriptional regulator</fullName>
    </submittedName>
</protein>
<proteinExistence type="predicted"/>
<keyword evidence="6" id="KW-1185">Reference proteome</keyword>
<evidence type="ECO:0000259" key="4">
    <source>
        <dbReference type="PROSITE" id="PS50995"/>
    </source>
</evidence>
<dbReference type="EMBL" id="CP063845">
    <property type="protein sequence ID" value="UFP96275.1"/>
    <property type="molecule type" value="Genomic_DNA"/>
</dbReference>
<dbReference type="PRINTS" id="PR00598">
    <property type="entry name" value="HTHMARR"/>
</dbReference>
<evidence type="ECO:0000313" key="6">
    <source>
        <dbReference type="Proteomes" id="UP001054846"/>
    </source>
</evidence>
<dbReference type="PROSITE" id="PS01117">
    <property type="entry name" value="HTH_MARR_1"/>
    <property type="match status" value="1"/>
</dbReference>
<dbReference type="InterPro" id="IPR036388">
    <property type="entry name" value="WH-like_DNA-bd_sf"/>
</dbReference>
<dbReference type="PANTHER" id="PTHR33164">
    <property type="entry name" value="TRANSCRIPTIONAL REGULATOR, MARR FAMILY"/>
    <property type="match status" value="1"/>
</dbReference>
<dbReference type="InterPro" id="IPR023187">
    <property type="entry name" value="Tscrpt_reg_MarR-type_CS"/>
</dbReference>
<dbReference type="SUPFAM" id="SSF46785">
    <property type="entry name" value="Winged helix' DNA-binding domain"/>
    <property type="match status" value="1"/>
</dbReference>
<dbReference type="PROSITE" id="PS50995">
    <property type="entry name" value="HTH_MARR_2"/>
    <property type="match status" value="1"/>
</dbReference>
<dbReference type="InterPro" id="IPR039422">
    <property type="entry name" value="MarR/SlyA-like"/>
</dbReference>
<reference evidence="5 6" key="1">
    <citation type="journal article" date="2021" name="Genome Biol. Evol.">
        <title>Complete Genome Sequencing of a Novel Gloeobacter Species from a Waterfall Cave in Mexico.</title>
        <authorList>
            <person name="Saw J.H."/>
            <person name="Cardona T."/>
            <person name="Montejano G."/>
        </authorList>
    </citation>
    <scope>NUCLEOTIDE SEQUENCE [LARGE SCALE GENOMIC DNA]</scope>
    <source>
        <strain evidence="5">MG652769</strain>
    </source>
</reference>
<dbReference type="RefSeq" id="WP_230843520.1">
    <property type="nucleotide sequence ID" value="NZ_CP063845.1"/>
</dbReference>
<dbReference type="SMART" id="SM00347">
    <property type="entry name" value="HTH_MARR"/>
    <property type="match status" value="1"/>
</dbReference>
<sequence length="181" mass="20192">MTLAETRQLPARILNDFERSHPQPLVLVLNLLRVGSLLDKEITDYLSRYDLTGPQVGVLRILSHYYEHGRDGMPLSEIGECLAVTKANMTGMVDRLERDGLVVRESDPADRRIKRVRLTPKAHELQGRIKPGLLQYLTELMAVLEASEKEQLLDSLGKLRRVLGDAAVSEPDGCDPGVVAQ</sequence>
<dbReference type="Gene3D" id="1.10.10.10">
    <property type="entry name" value="Winged helix-like DNA-binding domain superfamily/Winged helix DNA-binding domain"/>
    <property type="match status" value="1"/>
</dbReference>
<gene>
    <name evidence="5" type="ORF">ISF26_08735</name>
</gene>
<evidence type="ECO:0000313" key="5">
    <source>
        <dbReference type="EMBL" id="UFP96275.1"/>
    </source>
</evidence>
<evidence type="ECO:0000256" key="2">
    <source>
        <dbReference type="ARBA" id="ARBA00023125"/>
    </source>
</evidence>
<evidence type="ECO:0000256" key="1">
    <source>
        <dbReference type="ARBA" id="ARBA00023015"/>
    </source>
</evidence>
<keyword evidence="1" id="KW-0805">Transcription regulation</keyword>
<feature type="domain" description="HTH marR-type" evidence="4">
    <location>
        <begin position="24"/>
        <end position="161"/>
    </location>
</feature>
<dbReference type="Proteomes" id="UP001054846">
    <property type="component" value="Chromosome"/>
</dbReference>
<dbReference type="InterPro" id="IPR000835">
    <property type="entry name" value="HTH_MarR-typ"/>
</dbReference>
<keyword evidence="3" id="KW-0804">Transcription</keyword>
<name>A0ABY3PRC1_9CYAN</name>
<evidence type="ECO:0000256" key="3">
    <source>
        <dbReference type="ARBA" id="ARBA00023163"/>
    </source>
</evidence>
<keyword evidence="2" id="KW-0238">DNA-binding</keyword>
<dbReference type="PANTHER" id="PTHR33164:SF57">
    <property type="entry name" value="MARR-FAMILY TRANSCRIPTIONAL REGULATOR"/>
    <property type="match status" value="1"/>
</dbReference>
<dbReference type="InterPro" id="IPR036390">
    <property type="entry name" value="WH_DNA-bd_sf"/>
</dbReference>
<accession>A0ABY3PRC1</accession>
<organism evidence="5 6">
    <name type="scientific">Gloeobacter morelensis MG652769</name>
    <dbReference type="NCBI Taxonomy" id="2781736"/>
    <lineage>
        <taxon>Bacteria</taxon>
        <taxon>Bacillati</taxon>
        <taxon>Cyanobacteriota</taxon>
        <taxon>Cyanophyceae</taxon>
        <taxon>Gloeobacterales</taxon>
        <taxon>Gloeobacteraceae</taxon>
        <taxon>Gloeobacter</taxon>
        <taxon>Gloeobacter morelensis</taxon>
    </lineage>
</organism>